<dbReference type="PANTHER" id="PTHR23137">
    <property type="entry name" value="VESICLE TRANSPORT PROTEIN-RELATED"/>
    <property type="match status" value="1"/>
</dbReference>
<dbReference type="Proteomes" id="UP000095085">
    <property type="component" value="Unassembled WGS sequence"/>
</dbReference>
<dbReference type="STRING" id="984485.A0A1E4RS87"/>
<dbReference type="PANTHER" id="PTHR23137:SF36">
    <property type="entry name" value="VESICLE TRANSPORT PROTEIN SFT2C"/>
    <property type="match status" value="1"/>
</dbReference>
<feature type="transmembrane region" description="Helical" evidence="8">
    <location>
        <begin position="109"/>
        <end position="129"/>
    </location>
</feature>
<dbReference type="GO" id="GO:0000139">
    <property type="term" value="C:Golgi membrane"/>
    <property type="evidence" value="ECO:0007669"/>
    <property type="project" value="UniProtKB-SubCell"/>
</dbReference>
<sequence>MSSAENAFRQQFSSWTNRSSTNATTRPVYSEWTDYIKTSANDLYSSLPTYNTAGTPGNPTSSEEPLWFRLSRLERIIGFGCCLAASILCFVLSFFLFPVLALKPRKFGMLWSMGSLLFVLSFGILQGPASYTRHLLSRERFVFTIVFFGSVLLTMYTLVILKSTILTIFSSIIEIFAVLYYTISYFPFGAGALTWFTSYLMGYIGGFIGGIL</sequence>
<evidence type="ECO:0000256" key="7">
    <source>
        <dbReference type="ARBA" id="ARBA00025800"/>
    </source>
</evidence>
<dbReference type="GO" id="GO:0005829">
    <property type="term" value="C:cytosol"/>
    <property type="evidence" value="ECO:0007669"/>
    <property type="project" value="GOC"/>
</dbReference>
<keyword evidence="6 8" id="KW-0472">Membrane</keyword>
<dbReference type="RefSeq" id="XP_020079163.1">
    <property type="nucleotide sequence ID" value="XM_020218288.1"/>
</dbReference>
<keyword evidence="2 8" id="KW-0813">Transport</keyword>
<name>A0A1E4RS87_9ASCO</name>
<dbReference type="Pfam" id="PF04178">
    <property type="entry name" value="Got1"/>
    <property type="match status" value="1"/>
</dbReference>
<dbReference type="OrthoDB" id="660759at2759"/>
<comment type="function">
    <text evidence="8">Nonessential protein required for the fusion of transport vesicles derived from the endocytic pathway with the Golgi complex.</text>
</comment>
<feature type="transmembrane region" description="Helical" evidence="8">
    <location>
        <begin position="190"/>
        <end position="211"/>
    </location>
</feature>
<accession>A0A1E4RS87</accession>
<keyword evidence="3 8" id="KW-0812">Transmembrane</keyword>
<evidence type="ECO:0000313" key="10">
    <source>
        <dbReference type="Proteomes" id="UP000095085"/>
    </source>
</evidence>
<dbReference type="AlphaFoldDB" id="A0A1E4RS87"/>
<dbReference type="InterPro" id="IPR007305">
    <property type="entry name" value="Vesicle_transpt_Got1/SFT2"/>
</dbReference>
<feature type="transmembrane region" description="Helical" evidence="8">
    <location>
        <begin position="165"/>
        <end position="183"/>
    </location>
</feature>
<evidence type="ECO:0000256" key="4">
    <source>
        <dbReference type="ARBA" id="ARBA00022927"/>
    </source>
</evidence>
<dbReference type="EMBL" id="KV454538">
    <property type="protein sequence ID" value="ODV70096.1"/>
    <property type="molecule type" value="Genomic_DNA"/>
</dbReference>
<comment type="similarity">
    <text evidence="7 8">Belongs to the SFT2 family.</text>
</comment>
<feature type="transmembrane region" description="Helical" evidence="8">
    <location>
        <begin position="141"/>
        <end position="159"/>
    </location>
</feature>
<dbReference type="GeneID" id="30992838"/>
<evidence type="ECO:0000256" key="5">
    <source>
        <dbReference type="ARBA" id="ARBA00022989"/>
    </source>
</evidence>
<organism evidence="9 10">
    <name type="scientific">Hyphopichia burtonii NRRL Y-1933</name>
    <dbReference type="NCBI Taxonomy" id="984485"/>
    <lineage>
        <taxon>Eukaryota</taxon>
        <taxon>Fungi</taxon>
        <taxon>Dikarya</taxon>
        <taxon>Ascomycota</taxon>
        <taxon>Saccharomycotina</taxon>
        <taxon>Pichiomycetes</taxon>
        <taxon>Debaryomycetaceae</taxon>
        <taxon>Hyphopichia</taxon>
    </lineage>
</organism>
<evidence type="ECO:0000313" key="9">
    <source>
        <dbReference type="EMBL" id="ODV70096.1"/>
    </source>
</evidence>
<evidence type="ECO:0000256" key="3">
    <source>
        <dbReference type="ARBA" id="ARBA00022692"/>
    </source>
</evidence>
<feature type="transmembrane region" description="Helical" evidence="8">
    <location>
        <begin position="76"/>
        <end position="97"/>
    </location>
</feature>
<evidence type="ECO:0000256" key="2">
    <source>
        <dbReference type="ARBA" id="ARBA00022448"/>
    </source>
</evidence>
<keyword evidence="10" id="KW-1185">Reference proteome</keyword>
<comment type="caution">
    <text evidence="8">Lacks conserved residue(s) required for the propagation of feature annotation.</text>
</comment>
<gene>
    <name evidence="9" type="ORF">HYPBUDRAFT_103746</name>
</gene>
<dbReference type="GO" id="GO:0042147">
    <property type="term" value="P:retrograde transport, endosome to Golgi"/>
    <property type="evidence" value="ECO:0007669"/>
    <property type="project" value="EnsemblFungi"/>
</dbReference>
<evidence type="ECO:0000256" key="1">
    <source>
        <dbReference type="ARBA" id="ARBA00004141"/>
    </source>
</evidence>
<dbReference type="GO" id="GO:0015031">
    <property type="term" value="P:protein transport"/>
    <property type="evidence" value="ECO:0007669"/>
    <property type="project" value="UniProtKB-KW"/>
</dbReference>
<protein>
    <recommendedName>
        <fullName evidence="8">Protein transport protein SFT2</fullName>
    </recommendedName>
</protein>
<dbReference type="InterPro" id="IPR011691">
    <property type="entry name" value="Vesicle_transpt_SFT2"/>
</dbReference>
<reference evidence="10" key="1">
    <citation type="submission" date="2016-05" db="EMBL/GenBank/DDBJ databases">
        <title>Comparative genomics of biotechnologically important yeasts.</title>
        <authorList>
            <consortium name="DOE Joint Genome Institute"/>
            <person name="Riley R."/>
            <person name="Haridas S."/>
            <person name="Wolfe K.H."/>
            <person name="Lopes M.R."/>
            <person name="Hittinger C.T."/>
            <person name="Goker M."/>
            <person name="Salamov A."/>
            <person name="Wisecaver J."/>
            <person name="Long T.M."/>
            <person name="Aerts A.L."/>
            <person name="Barry K."/>
            <person name="Choi C."/>
            <person name="Clum A."/>
            <person name="Coughlan A.Y."/>
            <person name="Deshpande S."/>
            <person name="Douglass A.P."/>
            <person name="Hanson S.J."/>
            <person name="Klenk H.-P."/>
            <person name="Labutti K."/>
            <person name="Lapidus A."/>
            <person name="Lindquist E."/>
            <person name="Lipzen A."/>
            <person name="Meier-Kolthoff J.P."/>
            <person name="Ohm R.A."/>
            <person name="Otillar R.P."/>
            <person name="Pangilinan J."/>
            <person name="Peng Y."/>
            <person name="Rokas A."/>
            <person name="Rosa C.A."/>
            <person name="Scheuner C."/>
            <person name="Sibirny A.A."/>
            <person name="Slot J.C."/>
            <person name="Stielow J.B."/>
            <person name="Sun H."/>
            <person name="Kurtzman C.P."/>
            <person name="Blackwell M."/>
            <person name="Grigoriev I.V."/>
            <person name="Jeffries T.W."/>
        </authorList>
    </citation>
    <scope>NUCLEOTIDE SEQUENCE [LARGE SCALE GENOMIC DNA]</scope>
    <source>
        <strain evidence="10">NRRL Y-1933</strain>
    </source>
</reference>
<proteinExistence type="inferred from homology"/>
<comment type="subcellular location">
    <subcellularLocation>
        <location evidence="8">Golgi apparatus membrane</location>
        <topology evidence="8">Multi-pass membrane protein</topology>
    </subcellularLocation>
    <subcellularLocation>
        <location evidence="1">Membrane</location>
        <topology evidence="1">Multi-pass membrane protein</topology>
    </subcellularLocation>
</comment>
<keyword evidence="5 8" id="KW-1133">Transmembrane helix</keyword>
<dbReference type="GO" id="GO:0000138">
    <property type="term" value="C:Golgi trans cisterna"/>
    <property type="evidence" value="ECO:0007669"/>
    <property type="project" value="EnsemblFungi"/>
</dbReference>
<keyword evidence="8" id="KW-0333">Golgi apparatus</keyword>
<evidence type="ECO:0000256" key="6">
    <source>
        <dbReference type="ARBA" id="ARBA00023136"/>
    </source>
</evidence>
<evidence type="ECO:0000256" key="8">
    <source>
        <dbReference type="RuleBase" id="RU363111"/>
    </source>
</evidence>
<keyword evidence="4 8" id="KW-0653">Protein transport</keyword>